<sequence>MEEVYSKIKELRVKQNMTLKDLAEKTGLSLSFISQVERGATSLSITSLQKIAIALEVNMNYFFEEEVRAENYVVRKNERHEFTTNFGSQIYTRLAGSFGNRKLEPLLVTLPPKIKEEQQYSHNGEEFYYVLEGEVIFYLNNEKHHLYVGDTIHFPSSVEHQWENPLETNSTVISIVIPIIF</sequence>
<dbReference type="SUPFAM" id="SSF47413">
    <property type="entry name" value="lambda repressor-like DNA-binding domains"/>
    <property type="match status" value="1"/>
</dbReference>
<feature type="domain" description="HTH cro/C1-type" evidence="2">
    <location>
        <begin position="8"/>
        <end position="62"/>
    </location>
</feature>
<dbReference type="PROSITE" id="PS50943">
    <property type="entry name" value="HTH_CROC1"/>
    <property type="match status" value="1"/>
</dbReference>
<dbReference type="AlphaFoldDB" id="A0A3S0JQ19"/>
<keyword evidence="1" id="KW-0238">DNA-binding</keyword>
<dbReference type="SUPFAM" id="SSF51182">
    <property type="entry name" value="RmlC-like cupins"/>
    <property type="match status" value="1"/>
</dbReference>
<dbReference type="EMBL" id="RXNR01000020">
    <property type="protein sequence ID" value="RTQ93364.1"/>
    <property type="molecule type" value="Genomic_DNA"/>
</dbReference>
<comment type="caution">
    <text evidence="3">The sequence shown here is derived from an EMBL/GenBank/DDBJ whole genome shotgun (WGS) entry which is preliminary data.</text>
</comment>
<dbReference type="InterPro" id="IPR001387">
    <property type="entry name" value="Cro/C1-type_HTH"/>
</dbReference>
<evidence type="ECO:0000313" key="4">
    <source>
        <dbReference type="Proteomes" id="UP000276349"/>
    </source>
</evidence>
<evidence type="ECO:0000313" key="3">
    <source>
        <dbReference type="EMBL" id="RTQ93364.1"/>
    </source>
</evidence>
<dbReference type="GO" id="GO:0003677">
    <property type="term" value="F:DNA binding"/>
    <property type="evidence" value="ECO:0007669"/>
    <property type="project" value="UniProtKB-KW"/>
</dbReference>
<evidence type="ECO:0000259" key="2">
    <source>
        <dbReference type="PROSITE" id="PS50943"/>
    </source>
</evidence>
<keyword evidence="4" id="KW-1185">Reference proteome</keyword>
<dbReference type="RefSeq" id="WP_126294127.1">
    <property type="nucleotide sequence ID" value="NZ_CP155468.1"/>
</dbReference>
<dbReference type="CDD" id="cd00093">
    <property type="entry name" value="HTH_XRE"/>
    <property type="match status" value="1"/>
</dbReference>
<dbReference type="GO" id="GO:0005829">
    <property type="term" value="C:cytosol"/>
    <property type="evidence" value="ECO:0007669"/>
    <property type="project" value="TreeGrafter"/>
</dbReference>
<dbReference type="InterPro" id="IPR050807">
    <property type="entry name" value="TransReg_Diox_bact_type"/>
</dbReference>
<evidence type="ECO:0000256" key="1">
    <source>
        <dbReference type="ARBA" id="ARBA00023125"/>
    </source>
</evidence>
<dbReference type="Proteomes" id="UP000276349">
    <property type="component" value="Unassembled WGS sequence"/>
</dbReference>
<proteinExistence type="predicted"/>
<dbReference type="PANTHER" id="PTHR46797">
    <property type="entry name" value="HTH-TYPE TRANSCRIPTIONAL REGULATOR"/>
    <property type="match status" value="1"/>
</dbReference>
<dbReference type="OrthoDB" id="34624at2"/>
<dbReference type="Pfam" id="PF01381">
    <property type="entry name" value="HTH_3"/>
    <property type="match status" value="1"/>
</dbReference>
<reference evidence="3 4" key="1">
    <citation type="submission" date="2018-12" db="EMBL/GenBank/DDBJ databases">
        <authorList>
            <person name="Yu L."/>
        </authorList>
    </citation>
    <scope>NUCLEOTIDE SEQUENCE [LARGE SCALE GENOMIC DNA]</scope>
    <source>
        <strain evidence="3 4">S5H2222</strain>
    </source>
</reference>
<dbReference type="Gene3D" id="2.60.120.10">
    <property type="entry name" value="Jelly Rolls"/>
    <property type="match status" value="1"/>
</dbReference>
<organism evidence="3 4">
    <name type="scientific">Lysinibacillus telephonicus</name>
    <dbReference type="NCBI Taxonomy" id="1714840"/>
    <lineage>
        <taxon>Bacteria</taxon>
        <taxon>Bacillati</taxon>
        <taxon>Bacillota</taxon>
        <taxon>Bacilli</taxon>
        <taxon>Bacillales</taxon>
        <taxon>Bacillaceae</taxon>
        <taxon>Lysinibacillus</taxon>
    </lineage>
</organism>
<dbReference type="InterPro" id="IPR010982">
    <property type="entry name" value="Lambda_DNA-bd_dom_sf"/>
</dbReference>
<name>A0A3S0JQ19_9BACI</name>
<dbReference type="GO" id="GO:0003700">
    <property type="term" value="F:DNA-binding transcription factor activity"/>
    <property type="evidence" value="ECO:0007669"/>
    <property type="project" value="TreeGrafter"/>
</dbReference>
<accession>A0A3S0JQ19</accession>
<protein>
    <submittedName>
        <fullName evidence="3">Helix-turn-helix domain-containing protein</fullName>
    </submittedName>
</protein>
<dbReference type="Pfam" id="PF07883">
    <property type="entry name" value="Cupin_2"/>
    <property type="match status" value="1"/>
</dbReference>
<gene>
    <name evidence="3" type="ORF">EKG35_09045</name>
</gene>
<dbReference type="Gene3D" id="1.10.260.40">
    <property type="entry name" value="lambda repressor-like DNA-binding domains"/>
    <property type="match status" value="1"/>
</dbReference>
<dbReference type="InterPro" id="IPR014710">
    <property type="entry name" value="RmlC-like_jellyroll"/>
</dbReference>
<dbReference type="SMART" id="SM00530">
    <property type="entry name" value="HTH_XRE"/>
    <property type="match status" value="1"/>
</dbReference>
<dbReference type="CDD" id="cd02209">
    <property type="entry name" value="cupin_XRE_C"/>
    <property type="match status" value="1"/>
</dbReference>
<dbReference type="PANTHER" id="PTHR46797:SF25">
    <property type="entry name" value="TRANSCRIPTIONAL REGULATOR"/>
    <property type="match status" value="1"/>
</dbReference>
<dbReference type="InterPro" id="IPR011051">
    <property type="entry name" value="RmlC_Cupin_sf"/>
</dbReference>
<dbReference type="InterPro" id="IPR013096">
    <property type="entry name" value="Cupin_2"/>
</dbReference>